<reference evidence="5" key="2">
    <citation type="submission" date="2022-01" db="EMBL/GenBank/DDBJ databases">
        <authorList>
            <person name="Yamashiro T."/>
            <person name="Shiraishi A."/>
            <person name="Satake H."/>
            <person name="Nakayama K."/>
        </authorList>
    </citation>
    <scope>NUCLEOTIDE SEQUENCE</scope>
</reference>
<dbReference type="InterPro" id="IPR001878">
    <property type="entry name" value="Znf_CCHC"/>
</dbReference>
<dbReference type="Pfam" id="PF08284">
    <property type="entry name" value="RVP_2"/>
    <property type="match status" value="1"/>
</dbReference>
<gene>
    <name evidence="5" type="ORF">Tco_1032589</name>
</gene>
<comment type="caution">
    <text evidence="5">The sequence shown here is derived from an EMBL/GenBank/DDBJ whole genome shotgun (WGS) entry which is preliminary data.</text>
</comment>
<dbReference type="Gene3D" id="2.40.70.10">
    <property type="entry name" value="Acid Proteases"/>
    <property type="match status" value="1"/>
</dbReference>
<dbReference type="InterPro" id="IPR043128">
    <property type="entry name" value="Rev_trsase/Diguanyl_cyclase"/>
</dbReference>
<dbReference type="GO" id="GO:0003964">
    <property type="term" value="F:RNA-directed DNA polymerase activity"/>
    <property type="evidence" value="ECO:0007669"/>
    <property type="project" value="UniProtKB-KW"/>
</dbReference>
<dbReference type="CDD" id="cd01647">
    <property type="entry name" value="RT_LTR"/>
    <property type="match status" value="1"/>
</dbReference>
<dbReference type="InterPro" id="IPR021109">
    <property type="entry name" value="Peptidase_aspartic_dom_sf"/>
</dbReference>
<evidence type="ECO:0000313" key="5">
    <source>
        <dbReference type="EMBL" id="GJT73303.1"/>
    </source>
</evidence>
<accession>A0ABQ5GCA0</accession>
<dbReference type="Gene3D" id="4.10.60.10">
    <property type="entry name" value="Zinc finger, CCHC-type"/>
    <property type="match status" value="1"/>
</dbReference>
<dbReference type="PANTHER" id="PTHR24559:SF427">
    <property type="entry name" value="RNA-DIRECTED DNA POLYMERASE"/>
    <property type="match status" value="1"/>
</dbReference>
<feature type="compositionally biased region" description="Basic and acidic residues" evidence="2">
    <location>
        <begin position="111"/>
        <end position="125"/>
    </location>
</feature>
<dbReference type="InterPro" id="IPR036875">
    <property type="entry name" value="Znf_CCHC_sf"/>
</dbReference>
<protein>
    <submittedName>
        <fullName evidence="5">Reverse transcriptase domain-containing protein</fullName>
    </submittedName>
</protein>
<dbReference type="SMART" id="SM00343">
    <property type="entry name" value="ZnF_C2HC"/>
    <property type="match status" value="1"/>
</dbReference>
<reference evidence="5" key="1">
    <citation type="journal article" date="2022" name="Int. J. Mol. Sci.">
        <title>Draft Genome of Tanacetum Coccineum: Genomic Comparison of Closely Related Tanacetum-Family Plants.</title>
        <authorList>
            <person name="Yamashiro T."/>
            <person name="Shiraishi A."/>
            <person name="Nakayama K."/>
            <person name="Satake H."/>
        </authorList>
    </citation>
    <scope>NUCLEOTIDE SEQUENCE</scope>
</reference>
<evidence type="ECO:0000259" key="4">
    <source>
        <dbReference type="PROSITE" id="PS50878"/>
    </source>
</evidence>
<dbReference type="Gene3D" id="3.30.70.270">
    <property type="match status" value="1"/>
</dbReference>
<dbReference type="SUPFAM" id="SSF57756">
    <property type="entry name" value="Retrovirus zinc finger-like domains"/>
    <property type="match status" value="1"/>
</dbReference>
<dbReference type="Gene3D" id="3.10.10.10">
    <property type="entry name" value="HIV Type 1 Reverse Transcriptase, subunit A, domain 1"/>
    <property type="match status" value="1"/>
</dbReference>
<keyword evidence="5" id="KW-0695">RNA-directed DNA polymerase</keyword>
<evidence type="ECO:0000313" key="6">
    <source>
        <dbReference type="Proteomes" id="UP001151760"/>
    </source>
</evidence>
<dbReference type="EMBL" id="BQNB010018339">
    <property type="protein sequence ID" value="GJT73303.1"/>
    <property type="molecule type" value="Genomic_DNA"/>
</dbReference>
<evidence type="ECO:0000256" key="2">
    <source>
        <dbReference type="SAM" id="MobiDB-lite"/>
    </source>
</evidence>
<keyword evidence="6" id="KW-1185">Reference proteome</keyword>
<evidence type="ECO:0000259" key="3">
    <source>
        <dbReference type="PROSITE" id="PS50158"/>
    </source>
</evidence>
<dbReference type="Proteomes" id="UP001151760">
    <property type="component" value="Unassembled WGS sequence"/>
</dbReference>
<dbReference type="CDD" id="cd00303">
    <property type="entry name" value="retropepsin_like"/>
    <property type="match status" value="1"/>
</dbReference>
<dbReference type="PROSITE" id="PS50158">
    <property type="entry name" value="ZF_CCHC"/>
    <property type="match status" value="1"/>
</dbReference>
<dbReference type="InterPro" id="IPR000477">
    <property type="entry name" value="RT_dom"/>
</dbReference>
<dbReference type="PROSITE" id="PS50878">
    <property type="entry name" value="RT_POL"/>
    <property type="match status" value="1"/>
</dbReference>
<keyword evidence="1" id="KW-0479">Metal-binding</keyword>
<keyword evidence="5" id="KW-0548">Nucleotidyltransferase</keyword>
<name>A0ABQ5GCA0_9ASTR</name>
<feature type="domain" description="CCHC-type" evidence="3">
    <location>
        <begin position="183"/>
        <end position="198"/>
    </location>
</feature>
<dbReference type="SUPFAM" id="SSF56672">
    <property type="entry name" value="DNA/RNA polymerases"/>
    <property type="match status" value="1"/>
</dbReference>
<dbReference type="InterPro" id="IPR043502">
    <property type="entry name" value="DNA/RNA_pol_sf"/>
</dbReference>
<proteinExistence type="predicted"/>
<sequence>MIDQALFAKTPPMEMRKPLVHNEDKPEGTCKLRALFLRGLLKCQPLNFKGELMEWSVLLWTWCEWPDKNIRSVAYAMTCLWKSKSARPKTLDETIELANNLMDQKLHTYAERQSDNKRKADDSSRNNHGHQQQPFKRQNVAKVYNIRTCERKPYRRSLPMSTSNTNVANTLKGNGAAPKGNGCFECGAPGHFKRDCPKLKNKDGGNGNAQGWVYAVGNAEKRENAPGNPDANVSLINIALTPLENCYDVELADGKIVGIDTIIRGCTLNFLDHPFNIDLMPVELGSFDVIIGMDWLRRCHAVIMCNEKLVQIPYENETLTFYGNKSSNGRESWLTVISCSKAQEYMAKGCQVFLAQIFAKKEEDKSEGKQIKDVPIVPIVRDFPEVFPEDLPGLPPARPVEFQIDLIPGAAPVARAPYRLAPSEMKELSEQLQELSDKGFIRPSSSPWGAPVLFVKKKDGSFRMCIDYRELNKLTVKNRYPLSRIDDLFDQLQGSSIYSKIDLRSGYHQLRVREQDIPKTAFRTRYGHYEFQVMPFGLTNAPAVFMDLMNRVCKPYLDKFVIVFIDDILIYSKDEKEHEEHLKAILELLKKEKLYAKFSKCEFWIPKVQFLKHVIDSRGIHVDPAKIESIKDWASPKTPTKIR</sequence>
<dbReference type="Pfam" id="PF00098">
    <property type="entry name" value="zf-CCHC"/>
    <property type="match status" value="1"/>
</dbReference>
<organism evidence="5 6">
    <name type="scientific">Tanacetum coccineum</name>
    <dbReference type="NCBI Taxonomy" id="301880"/>
    <lineage>
        <taxon>Eukaryota</taxon>
        <taxon>Viridiplantae</taxon>
        <taxon>Streptophyta</taxon>
        <taxon>Embryophyta</taxon>
        <taxon>Tracheophyta</taxon>
        <taxon>Spermatophyta</taxon>
        <taxon>Magnoliopsida</taxon>
        <taxon>eudicotyledons</taxon>
        <taxon>Gunneridae</taxon>
        <taxon>Pentapetalae</taxon>
        <taxon>asterids</taxon>
        <taxon>campanulids</taxon>
        <taxon>Asterales</taxon>
        <taxon>Asteraceae</taxon>
        <taxon>Asteroideae</taxon>
        <taxon>Anthemideae</taxon>
        <taxon>Anthemidinae</taxon>
        <taxon>Tanacetum</taxon>
    </lineage>
</organism>
<dbReference type="InterPro" id="IPR053134">
    <property type="entry name" value="RNA-dir_DNA_polymerase"/>
</dbReference>
<keyword evidence="5" id="KW-0808">Transferase</keyword>
<keyword evidence="1" id="KW-0862">Zinc</keyword>
<keyword evidence="1" id="KW-0863">Zinc-finger</keyword>
<dbReference type="PANTHER" id="PTHR24559">
    <property type="entry name" value="TRANSPOSON TY3-I GAG-POL POLYPROTEIN"/>
    <property type="match status" value="1"/>
</dbReference>
<feature type="region of interest" description="Disordered" evidence="2">
    <location>
        <begin position="111"/>
        <end position="137"/>
    </location>
</feature>
<evidence type="ECO:0000256" key="1">
    <source>
        <dbReference type="PROSITE-ProRule" id="PRU00047"/>
    </source>
</evidence>
<dbReference type="Pfam" id="PF00078">
    <property type="entry name" value="RVT_1"/>
    <property type="match status" value="1"/>
</dbReference>
<feature type="domain" description="Reverse transcriptase" evidence="4">
    <location>
        <begin position="436"/>
        <end position="615"/>
    </location>
</feature>